<dbReference type="PROSITE" id="PS51186">
    <property type="entry name" value="GNAT"/>
    <property type="match status" value="1"/>
</dbReference>
<dbReference type="SUPFAM" id="SSF55729">
    <property type="entry name" value="Acyl-CoA N-acyltransferases (Nat)"/>
    <property type="match status" value="1"/>
</dbReference>
<name>A0ABW9RPG7_9BACT</name>
<organism evidence="4 5">
    <name type="scientific">Fulvivirga kasyanovii</name>
    <dbReference type="NCBI Taxonomy" id="396812"/>
    <lineage>
        <taxon>Bacteria</taxon>
        <taxon>Pseudomonadati</taxon>
        <taxon>Bacteroidota</taxon>
        <taxon>Cytophagia</taxon>
        <taxon>Cytophagales</taxon>
        <taxon>Fulvivirgaceae</taxon>
        <taxon>Fulvivirga</taxon>
    </lineage>
</organism>
<dbReference type="CDD" id="cd04301">
    <property type="entry name" value="NAT_SF"/>
    <property type="match status" value="1"/>
</dbReference>
<protein>
    <submittedName>
        <fullName evidence="4">GNAT family N-acetyltransferase</fullName>
    </submittedName>
</protein>
<reference evidence="4 5" key="1">
    <citation type="submission" date="2019-02" db="EMBL/GenBank/DDBJ databases">
        <authorList>
            <person name="Goldberg S.R."/>
            <person name="Haltli B.A."/>
            <person name="Correa H."/>
            <person name="Russell K.G."/>
        </authorList>
    </citation>
    <scope>NUCLEOTIDE SEQUENCE [LARGE SCALE GENOMIC DNA]</scope>
    <source>
        <strain evidence="4 5">JCM 16186</strain>
    </source>
</reference>
<dbReference type="PANTHER" id="PTHR43877:SF2">
    <property type="entry name" value="AMINOALKYLPHOSPHONATE N-ACETYLTRANSFERASE-RELATED"/>
    <property type="match status" value="1"/>
</dbReference>
<evidence type="ECO:0000256" key="1">
    <source>
        <dbReference type="ARBA" id="ARBA00022679"/>
    </source>
</evidence>
<evidence type="ECO:0000259" key="3">
    <source>
        <dbReference type="PROSITE" id="PS51186"/>
    </source>
</evidence>
<dbReference type="InterPro" id="IPR016181">
    <property type="entry name" value="Acyl_CoA_acyltransferase"/>
</dbReference>
<evidence type="ECO:0000256" key="2">
    <source>
        <dbReference type="ARBA" id="ARBA00023315"/>
    </source>
</evidence>
<accession>A0ABW9RPG7</accession>
<dbReference type="Pfam" id="PF00583">
    <property type="entry name" value="Acetyltransf_1"/>
    <property type="match status" value="1"/>
</dbReference>
<keyword evidence="1" id="KW-0808">Transferase</keyword>
<dbReference type="RefSeq" id="WP_155171268.1">
    <property type="nucleotide sequence ID" value="NZ_BAAAFL010000068.1"/>
</dbReference>
<keyword evidence="2" id="KW-0012">Acyltransferase</keyword>
<sequence length="158" mass="17645">MITLKRTDSTNADFVALVKLLDADLKVRDGEEHDFYHQFNKIDNLKNVVVAYENDTPVGCGAIKPHGEGAMEVKRMFVSPAMRGKGIAAKVLDDLEQWAKELGYARCVLETGKKQPEAIGLYKKSGYQVTANYGQYIGVENSICFEKSIKDRQSIPSR</sequence>
<proteinExistence type="predicted"/>
<evidence type="ECO:0000313" key="4">
    <source>
        <dbReference type="EMBL" id="MTI25234.1"/>
    </source>
</evidence>
<gene>
    <name evidence="4" type="ORF">E1163_09800</name>
</gene>
<feature type="domain" description="N-acetyltransferase" evidence="3">
    <location>
        <begin position="2"/>
        <end position="150"/>
    </location>
</feature>
<comment type="caution">
    <text evidence="4">The sequence shown here is derived from an EMBL/GenBank/DDBJ whole genome shotgun (WGS) entry which is preliminary data.</text>
</comment>
<dbReference type="Gene3D" id="3.40.630.30">
    <property type="match status" value="1"/>
</dbReference>
<evidence type="ECO:0000313" key="5">
    <source>
        <dbReference type="Proteomes" id="UP000798808"/>
    </source>
</evidence>
<dbReference type="EMBL" id="SMLW01000496">
    <property type="protein sequence ID" value="MTI25234.1"/>
    <property type="molecule type" value="Genomic_DNA"/>
</dbReference>
<dbReference type="InterPro" id="IPR000182">
    <property type="entry name" value="GNAT_dom"/>
</dbReference>
<keyword evidence="5" id="KW-1185">Reference proteome</keyword>
<dbReference type="PANTHER" id="PTHR43877">
    <property type="entry name" value="AMINOALKYLPHOSPHONATE N-ACETYLTRANSFERASE-RELATED-RELATED"/>
    <property type="match status" value="1"/>
</dbReference>
<dbReference type="Proteomes" id="UP000798808">
    <property type="component" value="Unassembled WGS sequence"/>
</dbReference>
<dbReference type="InterPro" id="IPR050832">
    <property type="entry name" value="Bact_Acetyltransf"/>
</dbReference>